<dbReference type="InterPro" id="IPR000719">
    <property type="entry name" value="Prot_kinase_dom"/>
</dbReference>
<dbReference type="VEuPathDB" id="FungiDB:F503_02064"/>
<dbReference type="InterPro" id="IPR011009">
    <property type="entry name" value="Kinase-like_dom_sf"/>
</dbReference>
<comment type="catalytic activity">
    <reaction evidence="8">
        <text>L-threonyl-[protein] + ATP = O-phospho-L-threonyl-[protein] + ADP + H(+)</text>
        <dbReference type="Rhea" id="RHEA:46608"/>
        <dbReference type="Rhea" id="RHEA-COMP:11060"/>
        <dbReference type="Rhea" id="RHEA-COMP:11605"/>
        <dbReference type="ChEBI" id="CHEBI:15378"/>
        <dbReference type="ChEBI" id="CHEBI:30013"/>
        <dbReference type="ChEBI" id="CHEBI:30616"/>
        <dbReference type="ChEBI" id="CHEBI:61977"/>
        <dbReference type="ChEBI" id="CHEBI:456216"/>
        <dbReference type="EC" id="2.7.11.1"/>
    </reaction>
</comment>
<evidence type="ECO:0000256" key="4">
    <source>
        <dbReference type="ARBA" id="ARBA00013948"/>
    </source>
</evidence>
<dbReference type="AlphaFoldDB" id="S3CWX9"/>
<dbReference type="EMBL" id="KE148156">
    <property type="protein sequence ID" value="EPE05325.1"/>
    <property type="molecule type" value="Genomic_DNA"/>
</dbReference>
<dbReference type="SUPFAM" id="SSF56112">
    <property type="entry name" value="Protein kinase-like (PK-like)"/>
    <property type="match status" value="1"/>
</dbReference>
<gene>
    <name evidence="11" type="ORF">F503_02064</name>
</gene>
<dbReference type="PROSITE" id="PS50011">
    <property type="entry name" value="PROTEIN_KINASE_DOM"/>
    <property type="match status" value="1"/>
</dbReference>
<reference evidence="11 12" key="1">
    <citation type="journal article" date="2013" name="BMC Genomics">
        <title>The genome and transcriptome of the pine saprophyte Ophiostoma piceae, and a comparison with the bark beetle-associated pine pathogen Grosmannia clavigera.</title>
        <authorList>
            <person name="Haridas S."/>
            <person name="Wang Y."/>
            <person name="Lim L."/>
            <person name="Massoumi Alamouti S."/>
            <person name="Jackman S."/>
            <person name="Docking R."/>
            <person name="Robertson G."/>
            <person name="Birol I."/>
            <person name="Bohlmann J."/>
            <person name="Breuil C."/>
        </authorList>
    </citation>
    <scope>NUCLEOTIDE SEQUENCE [LARGE SCALE GENOMIC DNA]</scope>
    <source>
        <strain evidence="11 12">UAMH 11346</strain>
    </source>
</reference>
<evidence type="ECO:0000256" key="6">
    <source>
        <dbReference type="ARBA" id="ARBA00030980"/>
    </source>
</evidence>
<protein>
    <recommendedName>
        <fullName evidence="5">EKC/KEOPS complex subunit BUD32</fullName>
        <ecNumber evidence="3">2.7.11.1</ecNumber>
    </recommendedName>
    <alternativeName>
        <fullName evidence="6 7">Atypical Serine/threonine protein kinase BUD32</fullName>
    </alternativeName>
    <alternativeName>
        <fullName evidence="4">EKC/KEOPS complex subunit bud32</fullName>
    </alternativeName>
</protein>
<feature type="domain" description="Protein kinase" evidence="10">
    <location>
        <begin position="1"/>
        <end position="155"/>
    </location>
</feature>
<dbReference type="HOGENOM" id="CLU_1696042_0_0_1"/>
<dbReference type="InterPro" id="IPR008266">
    <property type="entry name" value="Tyr_kinase_AS"/>
</dbReference>
<evidence type="ECO:0000256" key="8">
    <source>
        <dbReference type="ARBA" id="ARBA00047899"/>
    </source>
</evidence>
<evidence type="ECO:0000256" key="7">
    <source>
        <dbReference type="ARBA" id="ARBA00033194"/>
    </source>
</evidence>
<accession>S3CWX9</accession>
<evidence type="ECO:0000256" key="1">
    <source>
        <dbReference type="ARBA" id="ARBA00003747"/>
    </source>
</evidence>
<comment type="function">
    <text evidence="1">Component of the EKC/KEOPS complex that is required for the formation of a threonylcarbamoyl group on adenosine at position 37 (t(6)A37) in tRNAs that read codons beginning with adenine. The complex is probably involved in the transfer of the threonylcarbamoyl moiety of threonylcarbamoyl-AMP (TC-AMP) to the N6 group of A37. BUD32 has ATPase activity in the context of the EKC/KEOPS complex and likely plays a supporting role to the catalytic subunit KAE1. The EKC/KEOPS complex also promotes both telomere uncapping and telomere elongation. The complex is required for efficient recruitment of transcriptional coactivators.</text>
</comment>
<evidence type="ECO:0000313" key="12">
    <source>
        <dbReference type="Proteomes" id="UP000016923"/>
    </source>
</evidence>
<evidence type="ECO:0000313" key="11">
    <source>
        <dbReference type="EMBL" id="EPE05325.1"/>
    </source>
</evidence>
<dbReference type="Gene3D" id="1.10.510.10">
    <property type="entry name" value="Transferase(Phosphotransferase) domain 1"/>
    <property type="match status" value="1"/>
</dbReference>
<dbReference type="OrthoDB" id="4267316at2759"/>
<evidence type="ECO:0000256" key="3">
    <source>
        <dbReference type="ARBA" id="ARBA00012513"/>
    </source>
</evidence>
<proteinExistence type="predicted"/>
<evidence type="ECO:0000256" key="5">
    <source>
        <dbReference type="ARBA" id="ARBA00019973"/>
    </source>
</evidence>
<dbReference type="PROSITE" id="PS00109">
    <property type="entry name" value="PROTEIN_KINASE_TYR"/>
    <property type="match status" value="1"/>
</dbReference>
<comment type="catalytic activity">
    <reaction evidence="9">
        <text>L-seryl-[protein] + ATP = O-phospho-L-seryl-[protein] + ADP + H(+)</text>
        <dbReference type="Rhea" id="RHEA:17989"/>
        <dbReference type="Rhea" id="RHEA-COMP:9863"/>
        <dbReference type="Rhea" id="RHEA-COMP:11604"/>
        <dbReference type="ChEBI" id="CHEBI:15378"/>
        <dbReference type="ChEBI" id="CHEBI:29999"/>
        <dbReference type="ChEBI" id="CHEBI:30616"/>
        <dbReference type="ChEBI" id="CHEBI:83421"/>
        <dbReference type="ChEBI" id="CHEBI:456216"/>
        <dbReference type="EC" id="2.7.11.1"/>
    </reaction>
</comment>
<dbReference type="GO" id="GO:0004674">
    <property type="term" value="F:protein serine/threonine kinase activity"/>
    <property type="evidence" value="ECO:0007669"/>
    <property type="project" value="UniProtKB-EC"/>
</dbReference>
<name>S3CWX9_OPHP1</name>
<evidence type="ECO:0000259" key="10">
    <source>
        <dbReference type="PROSITE" id="PS50011"/>
    </source>
</evidence>
<evidence type="ECO:0000256" key="9">
    <source>
        <dbReference type="ARBA" id="ARBA00048679"/>
    </source>
</evidence>
<dbReference type="Proteomes" id="UP000016923">
    <property type="component" value="Unassembled WGS sequence"/>
</dbReference>
<dbReference type="EC" id="2.7.11.1" evidence="3"/>
<comment type="subunit">
    <text evidence="2">Component of the EKC/KEOPS complex composed of at least BUD32, CGI121, GON7, KAE1 and PCC1; the whole complex dimerizes.</text>
</comment>
<organism evidence="11 12">
    <name type="scientific">Ophiostoma piceae (strain UAMH 11346)</name>
    <name type="common">Sap stain fungus</name>
    <dbReference type="NCBI Taxonomy" id="1262450"/>
    <lineage>
        <taxon>Eukaryota</taxon>
        <taxon>Fungi</taxon>
        <taxon>Dikarya</taxon>
        <taxon>Ascomycota</taxon>
        <taxon>Pezizomycotina</taxon>
        <taxon>Sordariomycetes</taxon>
        <taxon>Sordariomycetidae</taxon>
        <taxon>Ophiostomatales</taxon>
        <taxon>Ophiostomataceae</taxon>
        <taxon>Ophiostoma</taxon>
    </lineage>
</organism>
<dbReference type="STRING" id="1262450.S3CWX9"/>
<sequence>MGLTYPITNGADYDFSREAAAYEVLRDEKVDGELVPKYYVRIILIESVPVVSIDKLLEDERKYKSIPVALRLGVLAKAIEIICRLEYHGVRHDDFTLRNIIVSHDDGWETRLPTVRVIDFGVAQVTRSPYNKTNHEFIKEFVPVEDDSPPQDPYY</sequence>
<keyword evidence="12" id="KW-1185">Reference proteome</keyword>
<dbReference type="GO" id="GO:0005524">
    <property type="term" value="F:ATP binding"/>
    <property type="evidence" value="ECO:0007669"/>
    <property type="project" value="InterPro"/>
</dbReference>
<evidence type="ECO:0000256" key="2">
    <source>
        <dbReference type="ARBA" id="ARBA00011534"/>
    </source>
</evidence>